<name>A0AAI8MKY8_9HELI</name>
<organism evidence="1 2">
    <name type="scientific">Helicobacter cinaedi CCUG 18818 = ATCC BAA-847</name>
    <dbReference type="NCBI Taxonomy" id="537971"/>
    <lineage>
        <taxon>Bacteria</taxon>
        <taxon>Pseudomonadati</taxon>
        <taxon>Campylobacterota</taxon>
        <taxon>Epsilonproteobacteria</taxon>
        <taxon>Campylobacterales</taxon>
        <taxon>Helicobacteraceae</taxon>
        <taxon>Helicobacter</taxon>
    </lineage>
</organism>
<dbReference type="Proteomes" id="UP000006036">
    <property type="component" value="Chromosome 1"/>
</dbReference>
<dbReference type="EMBL" id="AP012492">
    <property type="protein sequence ID" value="BAM31476.1"/>
    <property type="molecule type" value="Genomic_DNA"/>
</dbReference>
<dbReference type="AlphaFoldDB" id="A0AAI8MKY8"/>
<accession>A0AAI8MKY8</accession>
<proteinExistence type="predicted"/>
<gene>
    <name evidence="1" type="ORF">HCBAA847_0226</name>
</gene>
<reference evidence="1 2" key="1">
    <citation type="journal article" date="2012" name="J. Bacteriol.">
        <title>Complete Genome Sequence of Helicobacter cinaedi Type Strain ATCC BAA-847.</title>
        <authorList>
            <person name="Miyoshi-Akiyama T."/>
            <person name="Takeshita N."/>
            <person name="Ohmagari N."/>
            <person name="Kirikae T."/>
        </authorList>
    </citation>
    <scope>NUCLEOTIDE SEQUENCE [LARGE SCALE GENOMIC DNA]</scope>
    <source>
        <strain evidence="1 2">ATCC BAA-847</strain>
    </source>
</reference>
<sequence>MQVALLSQIKVFDSRRVERLLANIESKEFALIKQRIKENIIGID</sequence>
<evidence type="ECO:0000313" key="1">
    <source>
        <dbReference type="EMBL" id="BAM31476.1"/>
    </source>
</evidence>
<dbReference type="KEGG" id="hcb:HCBAA847_0226"/>
<evidence type="ECO:0000313" key="2">
    <source>
        <dbReference type="Proteomes" id="UP000006036"/>
    </source>
</evidence>
<protein>
    <submittedName>
        <fullName evidence="1">Uncharacterized protein</fullName>
    </submittedName>
</protein>